<dbReference type="InterPro" id="IPR008337">
    <property type="entry name" value="Capsule_biosynth_CapB"/>
</dbReference>
<dbReference type="RefSeq" id="WP_185176381.1">
    <property type="nucleotide sequence ID" value="NZ_CP059404.1"/>
</dbReference>
<sequence>MLAFMTLAGGAAAVSMAGFYSKEQAHRSRMAGLDINVHINGIRGKSTITRMVGGVLREANYNTISKTTGTYACVIDTDASEHPIKRTGPANINEQYRFLKEWIQPQTEALVVECMAVKPKYQVLCQDVILRSPLSVITNVRLDHQEDMGDTREEIAASLCSTVPMGGTLVTGERDEHIVKIIREHCEARNTKLVVAPHTELSESLVDKFSYHQFEENVAVALSVAEELGIDAETAARGMLRAEPDPGTTKITPVQVSEGDMFYWVPMFAINDWESTTKVYRSVSEQALPDGCKRVIALNNRSDRTDRAQMFIDLVTEDLMNEFDRVILYGDIQEAVRQKLINKGVPEDAVVSTLDMDEDASGHDLIARARDGFGTDPVAIFGMVNIHTEHVISMNRFVDAVVEGNLARTTAAADHTAPMPVVEPAYQGGN</sequence>
<organism evidence="2 3">
    <name type="scientific">Corynebacterium incognita</name>
    <dbReference type="NCBI Taxonomy" id="2754725"/>
    <lineage>
        <taxon>Bacteria</taxon>
        <taxon>Bacillati</taxon>
        <taxon>Actinomycetota</taxon>
        <taxon>Actinomycetes</taxon>
        <taxon>Mycobacteriales</taxon>
        <taxon>Corynebacteriaceae</taxon>
        <taxon>Corynebacterium</taxon>
    </lineage>
</organism>
<dbReference type="SUPFAM" id="SSF53623">
    <property type="entry name" value="MurD-like peptide ligases, catalytic domain"/>
    <property type="match status" value="1"/>
</dbReference>
<proteinExistence type="predicted"/>
<dbReference type="NCBIfam" id="TIGR04012">
    <property type="entry name" value="poly_gGlu_PgsB"/>
    <property type="match status" value="1"/>
</dbReference>
<dbReference type="InterPro" id="IPR050061">
    <property type="entry name" value="MurCDEF_pg_biosynth"/>
</dbReference>
<dbReference type="InterPro" id="IPR036565">
    <property type="entry name" value="Mur-like_cat_sf"/>
</dbReference>
<dbReference type="GO" id="GO:0016881">
    <property type="term" value="F:acid-amino acid ligase activity"/>
    <property type="evidence" value="ECO:0007669"/>
    <property type="project" value="InterPro"/>
</dbReference>
<evidence type="ECO:0000259" key="1">
    <source>
        <dbReference type="Pfam" id="PF08245"/>
    </source>
</evidence>
<gene>
    <name evidence="2" type="primary">pgsB</name>
    <name evidence="2" type="ORF">H0194_02995</name>
</gene>
<accession>A0A7G7CQZ1</accession>
<dbReference type="Proteomes" id="UP000515743">
    <property type="component" value="Chromosome"/>
</dbReference>
<dbReference type="PANTHER" id="PTHR43445:SF1">
    <property type="entry name" value="PGA SYNTHASE CAPB"/>
    <property type="match status" value="1"/>
</dbReference>
<dbReference type="PANTHER" id="PTHR43445">
    <property type="entry name" value="UDP-N-ACETYLMURAMATE--L-ALANINE LIGASE-RELATED"/>
    <property type="match status" value="1"/>
</dbReference>
<protein>
    <submittedName>
        <fullName evidence="2">Poly-gamma-glutamate synthase PgsB</fullName>
    </submittedName>
</protein>
<dbReference type="Gene3D" id="3.40.1190.10">
    <property type="entry name" value="Mur-like, catalytic domain"/>
    <property type="match status" value="1"/>
</dbReference>
<keyword evidence="3" id="KW-1185">Reference proteome</keyword>
<reference evidence="2 3" key="1">
    <citation type="submission" date="2020-07" db="EMBL/GenBank/DDBJ databases">
        <title>Complete genome and description of Corynebacterium incognita strain Marseille-Q3630 sp. nov.</title>
        <authorList>
            <person name="Boxberger M."/>
        </authorList>
    </citation>
    <scope>NUCLEOTIDE SEQUENCE [LARGE SCALE GENOMIC DNA]</scope>
    <source>
        <strain evidence="2 3">Marseille-Q3630</strain>
    </source>
</reference>
<dbReference type="Pfam" id="PF08245">
    <property type="entry name" value="Mur_ligase_M"/>
    <property type="match status" value="1"/>
</dbReference>
<dbReference type="KEGG" id="cik:H0194_02995"/>
<evidence type="ECO:0000313" key="2">
    <source>
        <dbReference type="EMBL" id="QNE90007.1"/>
    </source>
</evidence>
<dbReference type="GO" id="GO:0045227">
    <property type="term" value="P:capsule polysaccharide biosynthetic process"/>
    <property type="evidence" value="ECO:0007669"/>
    <property type="project" value="InterPro"/>
</dbReference>
<dbReference type="InterPro" id="IPR013221">
    <property type="entry name" value="Mur_ligase_cen"/>
</dbReference>
<dbReference type="EMBL" id="CP059404">
    <property type="protein sequence ID" value="QNE90007.1"/>
    <property type="molecule type" value="Genomic_DNA"/>
</dbReference>
<dbReference type="PRINTS" id="PR01758">
    <property type="entry name" value="CAPSULEPROTB"/>
</dbReference>
<feature type="domain" description="Mur ligase central" evidence="1">
    <location>
        <begin position="41"/>
        <end position="221"/>
    </location>
</feature>
<dbReference type="GO" id="GO:0016020">
    <property type="term" value="C:membrane"/>
    <property type="evidence" value="ECO:0007669"/>
    <property type="project" value="InterPro"/>
</dbReference>
<dbReference type="GO" id="GO:0005524">
    <property type="term" value="F:ATP binding"/>
    <property type="evidence" value="ECO:0007669"/>
    <property type="project" value="InterPro"/>
</dbReference>
<dbReference type="AlphaFoldDB" id="A0A7G7CQZ1"/>
<evidence type="ECO:0000313" key="3">
    <source>
        <dbReference type="Proteomes" id="UP000515743"/>
    </source>
</evidence>
<name>A0A7G7CQZ1_9CORY</name>